<dbReference type="PANTHER" id="PTHR43288">
    <property type="entry name" value="BIOTIN SYNTHASE-RELATED PROTEIN, RADICAL SAM SUPERFAMILY"/>
    <property type="match status" value="1"/>
</dbReference>
<evidence type="ECO:0000256" key="4">
    <source>
        <dbReference type="ARBA" id="ARBA00023014"/>
    </source>
</evidence>
<dbReference type="EMBL" id="JJMM01000010">
    <property type="protein sequence ID" value="KDR95569.1"/>
    <property type="molecule type" value="Genomic_DNA"/>
</dbReference>
<organism evidence="6 7">
    <name type="scientific">Peptoclostridium litorale DSM 5388</name>
    <dbReference type="NCBI Taxonomy" id="1121324"/>
    <lineage>
        <taxon>Bacteria</taxon>
        <taxon>Bacillati</taxon>
        <taxon>Bacillota</taxon>
        <taxon>Clostridia</taxon>
        <taxon>Peptostreptococcales</taxon>
        <taxon>Peptoclostridiaceae</taxon>
        <taxon>Peptoclostridium</taxon>
    </lineage>
</organism>
<dbReference type="GO" id="GO:0003824">
    <property type="term" value="F:catalytic activity"/>
    <property type="evidence" value="ECO:0007669"/>
    <property type="project" value="InterPro"/>
</dbReference>
<keyword evidence="4" id="KW-0411">Iron-sulfur</keyword>
<evidence type="ECO:0000259" key="5">
    <source>
        <dbReference type="SMART" id="SM00729"/>
    </source>
</evidence>
<proteinExistence type="predicted"/>
<keyword evidence="3" id="KW-0408">Iron</keyword>
<dbReference type="SFLD" id="SFLDS00029">
    <property type="entry name" value="Radical_SAM"/>
    <property type="match status" value="1"/>
</dbReference>
<dbReference type="SFLD" id="SFLDG01113">
    <property type="entry name" value="Uncharacterised_Radical_SAM_Su"/>
    <property type="match status" value="1"/>
</dbReference>
<dbReference type="InterPro" id="IPR013785">
    <property type="entry name" value="Aldolase_TIM"/>
</dbReference>
<keyword evidence="2" id="KW-0479">Metal-binding</keyword>
<dbReference type="GO" id="GO:0046872">
    <property type="term" value="F:metal ion binding"/>
    <property type="evidence" value="ECO:0007669"/>
    <property type="project" value="UniProtKB-KW"/>
</dbReference>
<accession>A0A069REW0</accession>
<dbReference type="PANTHER" id="PTHR43288:SF2">
    <property type="entry name" value="RADICAL SAM CORE DOMAIN-CONTAINING PROTEIN"/>
    <property type="match status" value="1"/>
</dbReference>
<dbReference type="InterPro" id="IPR007197">
    <property type="entry name" value="rSAM"/>
</dbReference>
<keyword evidence="1" id="KW-0949">S-adenosyl-L-methionine</keyword>
<dbReference type="RefSeq" id="WP_038263917.1">
    <property type="nucleotide sequence ID" value="NZ_FSRH01000006.1"/>
</dbReference>
<keyword evidence="7" id="KW-1185">Reference proteome</keyword>
<evidence type="ECO:0000256" key="2">
    <source>
        <dbReference type="ARBA" id="ARBA00022723"/>
    </source>
</evidence>
<evidence type="ECO:0000256" key="3">
    <source>
        <dbReference type="ARBA" id="ARBA00023004"/>
    </source>
</evidence>
<gene>
    <name evidence="6" type="ORF">CLIT_10c02960</name>
</gene>
<dbReference type="Proteomes" id="UP000027946">
    <property type="component" value="Unassembled WGS sequence"/>
</dbReference>
<dbReference type="GO" id="GO:0051536">
    <property type="term" value="F:iron-sulfur cluster binding"/>
    <property type="evidence" value="ECO:0007669"/>
    <property type="project" value="UniProtKB-KW"/>
</dbReference>
<name>A0A069REW0_PEPLI</name>
<dbReference type="STRING" id="1121324.CLIT_10c02960"/>
<sequence>MDISLSLDTKSLLGKAYETRKANFDNSIEFDIPDMTKVISVTGNKCILDCAHCGGHYLKGMTPISSDINFDNCSSVLISGGCDEMGKVDMAGHISFIKGTKDKNMKVNTHLGLVDTEQIEKVSALTDCVSFDFVTDKNTIMDVYGLDKSADDYVRTYTELKKHTRVIPHICIGLHGGKVHGEYDALKKLKELGAEALVFIVFIPTPGTRYAKKSPPEIDEIAKLLATARIDFPDIPIHLGCMRPKGKLRAQIDFTAVQCGVNKIVNPTGPSIKLAKELGLEIKYGRECCVL</sequence>
<comment type="caution">
    <text evidence="6">The sequence shown here is derived from an EMBL/GenBank/DDBJ whole genome shotgun (WGS) entry which is preliminary data.</text>
</comment>
<evidence type="ECO:0000256" key="1">
    <source>
        <dbReference type="ARBA" id="ARBA00022691"/>
    </source>
</evidence>
<dbReference type="InterPro" id="IPR058240">
    <property type="entry name" value="rSAM_sf"/>
</dbReference>
<evidence type="ECO:0000313" key="7">
    <source>
        <dbReference type="Proteomes" id="UP000027946"/>
    </source>
</evidence>
<reference evidence="6 7" key="1">
    <citation type="submission" date="2014-03" db="EMBL/GenBank/DDBJ databases">
        <title>Genome sequence of Clostridium litorale W6, DSM 5388.</title>
        <authorList>
            <person name="Poehlein A."/>
            <person name="Jagirdar A."/>
            <person name="Khonsari B."/>
            <person name="Chibani C.M."/>
            <person name="Gutierrez Gutierrez D.A."/>
            <person name="Davydova E."/>
            <person name="Alghaithi H.S."/>
            <person name="Nair K.P."/>
            <person name="Dhamotharan K."/>
            <person name="Chandran L."/>
            <person name="G W."/>
            <person name="Daniel R."/>
        </authorList>
    </citation>
    <scope>NUCLEOTIDE SEQUENCE [LARGE SCALE GENOMIC DNA]</scope>
    <source>
        <strain evidence="6 7">W6</strain>
    </source>
</reference>
<evidence type="ECO:0000313" key="6">
    <source>
        <dbReference type="EMBL" id="KDR95569.1"/>
    </source>
</evidence>
<dbReference type="OrthoDB" id="5420460at2"/>
<dbReference type="AlphaFoldDB" id="A0A069REW0"/>
<dbReference type="SMART" id="SM00729">
    <property type="entry name" value="Elp3"/>
    <property type="match status" value="1"/>
</dbReference>
<feature type="domain" description="Elp3/MiaA/NifB-like radical SAM core" evidence="5">
    <location>
        <begin position="36"/>
        <end position="227"/>
    </location>
</feature>
<dbReference type="SUPFAM" id="SSF102114">
    <property type="entry name" value="Radical SAM enzymes"/>
    <property type="match status" value="1"/>
</dbReference>
<protein>
    <submittedName>
        <fullName evidence="6">Radical SAM domain-containing protein</fullName>
    </submittedName>
</protein>
<dbReference type="Gene3D" id="3.20.20.70">
    <property type="entry name" value="Aldolase class I"/>
    <property type="match status" value="1"/>
</dbReference>
<dbReference type="eggNOG" id="COG1856">
    <property type="taxonomic scope" value="Bacteria"/>
</dbReference>
<dbReference type="InterPro" id="IPR006638">
    <property type="entry name" value="Elp3/MiaA/NifB-like_rSAM"/>
</dbReference>